<accession>C6GCQ7</accession>
<feature type="region of interest" description="Disordered" evidence="5">
    <location>
        <begin position="192"/>
        <end position="260"/>
    </location>
</feature>
<comment type="subcellular location">
    <subcellularLocation>
        <location evidence="1">Nucleus</location>
    </subcellularLocation>
</comment>
<dbReference type="PANTHER" id="PTHR23349:SF108">
    <property type="entry name" value="BHLH DOMAIN-CONTAINING PROTEIN"/>
    <property type="match status" value="1"/>
</dbReference>
<feature type="compositionally biased region" description="Polar residues" evidence="5">
    <location>
        <begin position="215"/>
        <end position="230"/>
    </location>
</feature>
<dbReference type="GO" id="GO:0005634">
    <property type="term" value="C:nucleus"/>
    <property type="evidence" value="ECO:0007669"/>
    <property type="project" value="UniProtKB-SubCell"/>
</dbReference>
<dbReference type="Pfam" id="PF00010">
    <property type="entry name" value="HLH"/>
    <property type="match status" value="1"/>
</dbReference>
<dbReference type="InterPro" id="IPR050283">
    <property type="entry name" value="E-box_TF_Regulators"/>
</dbReference>
<dbReference type="PROSITE" id="PS50888">
    <property type="entry name" value="BHLH"/>
    <property type="match status" value="1"/>
</dbReference>
<protein>
    <submittedName>
        <fullName evidence="7">Achaete-scute-like protein 1</fullName>
    </submittedName>
</protein>
<evidence type="ECO:0000259" key="6">
    <source>
        <dbReference type="PROSITE" id="PS50888"/>
    </source>
</evidence>
<feature type="compositionally biased region" description="Polar residues" evidence="5">
    <location>
        <begin position="237"/>
        <end position="256"/>
    </location>
</feature>
<dbReference type="PANTHER" id="PTHR23349">
    <property type="entry name" value="BASIC HELIX-LOOP-HELIX TRANSCRIPTION FACTOR, TWIST"/>
    <property type="match status" value="1"/>
</dbReference>
<evidence type="ECO:0000256" key="5">
    <source>
        <dbReference type="SAM" id="MobiDB-lite"/>
    </source>
</evidence>
<name>C6GCQ7_CAPTE</name>
<evidence type="ECO:0000313" key="7">
    <source>
        <dbReference type="EMBL" id="ACS36111.1"/>
    </source>
</evidence>
<organism evidence="7">
    <name type="scientific">Capitella teleta</name>
    <name type="common">Polychaete worm</name>
    <dbReference type="NCBI Taxonomy" id="283909"/>
    <lineage>
        <taxon>Eukaryota</taxon>
        <taxon>Metazoa</taxon>
        <taxon>Spiralia</taxon>
        <taxon>Lophotrochozoa</taxon>
        <taxon>Annelida</taxon>
        <taxon>Polychaeta</taxon>
        <taxon>Sedentaria</taxon>
        <taxon>Scolecida</taxon>
        <taxon>Capitellidae</taxon>
        <taxon>Capitella</taxon>
    </lineage>
</organism>
<dbReference type="FunFam" id="4.10.280.10:FF:000029">
    <property type="entry name" value="Achaete-scute family bHLH transcription factor 1"/>
    <property type="match status" value="1"/>
</dbReference>
<proteinExistence type="evidence at transcript level"/>
<sequence>MEMNADNSTLAMLRVVQIPPMQPMSPDKHMLNPQAPRATCVLLPVQNSDALQQNSPIRLQALGNALTSTVNNNNNNNSNSNSNNNNNNIGTSNRNLDNKDLTVYTKIQPGTPGVIRCKRKSAKCLPASARKASSVARRNERERNRVKQVNQGFERLREHVPNGSANKKMSKVDTLRSALEYIKYMQDVLEASDPDNEGKMPMPTPPSMQHDECGENSSPNHSSYEDSVSSPGEFCGSTDSQEHSQSTVNEQQSHLMPTSGHDDLLDLASFWYMAS</sequence>
<evidence type="ECO:0000256" key="1">
    <source>
        <dbReference type="ARBA" id="ARBA00004123"/>
    </source>
</evidence>
<evidence type="ECO:0000256" key="2">
    <source>
        <dbReference type="ARBA" id="ARBA00022902"/>
    </source>
</evidence>
<keyword evidence="4" id="KW-0539">Nucleus</keyword>
<dbReference type="GO" id="GO:0007399">
    <property type="term" value="P:nervous system development"/>
    <property type="evidence" value="ECO:0007669"/>
    <property type="project" value="UniProtKB-KW"/>
</dbReference>
<dbReference type="Gene3D" id="4.10.280.10">
    <property type="entry name" value="Helix-loop-helix DNA-binding domain"/>
    <property type="match status" value="1"/>
</dbReference>
<feature type="region of interest" description="Disordered" evidence="5">
    <location>
        <begin position="68"/>
        <end position="97"/>
    </location>
</feature>
<keyword evidence="2" id="KW-0524">Neurogenesis</keyword>
<feature type="compositionally biased region" description="Low complexity" evidence="5">
    <location>
        <begin position="71"/>
        <end position="88"/>
    </location>
</feature>
<dbReference type="EMBL" id="FJ830864">
    <property type="protein sequence ID" value="ACS36111.1"/>
    <property type="molecule type" value="mRNA"/>
</dbReference>
<dbReference type="InterPro" id="IPR036638">
    <property type="entry name" value="HLH_DNA-bd_sf"/>
</dbReference>
<dbReference type="InterPro" id="IPR011598">
    <property type="entry name" value="bHLH_dom"/>
</dbReference>
<evidence type="ECO:0000256" key="4">
    <source>
        <dbReference type="ARBA" id="ARBA00023242"/>
    </source>
</evidence>
<evidence type="ECO:0000256" key="3">
    <source>
        <dbReference type="ARBA" id="ARBA00023125"/>
    </source>
</evidence>
<dbReference type="GO" id="GO:0000977">
    <property type="term" value="F:RNA polymerase II transcription regulatory region sequence-specific DNA binding"/>
    <property type="evidence" value="ECO:0007669"/>
    <property type="project" value="TreeGrafter"/>
</dbReference>
<dbReference type="CDD" id="cd19723">
    <property type="entry name" value="bHLH_TS_ASCL1_like"/>
    <property type="match status" value="1"/>
</dbReference>
<dbReference type="GO" id="GO:0046983">
    <property type="term" value="F:protein dimerization activity"/>
    <property type="evidence" value="ECO:0007669"/>
    <property type="project" value="InterPro"/>
</dbReference>
<dbReference type="AlphaFoldDB" id="C6GCQ7"/>
<reference evidence="7" key="1">
    <citation type="journal article" date="2009" name="Dev. Biol.">
        <title>Neurogenesis in an annelid: characterization of brain neural precursors in the polychaete Capitella sp. I.</title>
        <authorList>
            <person name="Meyer N.P."/>
            <person name="Seaver E.C."/>
        </authorList>
    </citation>
    <scope>NUCLEOTIDE SEQUENCE</scope>
</reference>
<feature type="domain" description="BHLH" evidence="6">
    <location>
        <begin position="133"/>
        <end position="185"/>
    </location>
</feature>
<dbReference type="SMART" id="SM00353">
    <property type="entry name" value="HLH"/>
    <property type="match status" value="1"/>
</dbReference>
<dbReference type="SUPFAM" id="SSF47459">
    <property type="entry name" value="HLH, helix-loop-helix DNA-binding domain"/>
    <property type="match status" value="1"/>
</dbReference>
<keyword evidence="3" id="KW-0238">DNA-binding</keyword>
<dbReference type="GO" id="GO:0000981">
    <property type="term" value="F:DNA-binding transcription factor activity, RNA polymerase II-specific"/>
    <property type="evidence" value="ECO:0007669"/>
    <property type="project" value="TreeGrafter"/>
</dbReference>